<dbReference type="InterPro" id="IPR006140">
    <property type="entry name" value="D-isomer_DH_NAD-bd"/>
</dbReference>
<dbReference type="Pfam" id="PF02826">
    <property type="entry name" value="2-Hacid_dh_C"/>
    <property type="match status" value="1"/>
</dbReference>
<dbReference type="SUPFAM" id="SSF51735">
    <property type="entry name" value="NAD(P)-binding Rossmann-fold domains"/>
    <property type="match status" value="1"/>
</dbReference>
<evidence type="ECO:0000259" key="6">
    <source>
        <dbReference type="Pfam" id="PF02826"/>
    </source>
</evidence>
<dbReference type="InterPro" id="IPR006139">
    <property type="entry name" value="D-isomer_2_OHA_DH_cat_dom"/>
</dbReference>
<reference evidence="7 8" key="1">
    <citation type="submission" date="2020-08" db="EMBL/GenBank/DDBJ databases">
        <title>Genomic Encyclopedia of Type Strains, Phase IV (KMG-IV): sequencing the most valuable type-strain genomes for metagenomic binning, comparative biology and taxonomic classification.</title>
        <authorList>
            <person name="Goeker M."/>
        </authorList>
    </citation>
    <scope>NUCLEOTIDE SEQUENCE [LARGE SCALE GENOMIC DNA]</scope>
    <source>
        <strain evidence="7 8">DSM 27165</strain>
    </source>
</reference>
<dbReference type="PROSITE" id="PS00671">
    <property type="entry name" value="D_2_HYDROXYACID_DH_3"/>
    <property type="match status" value="1"/>
</dbReference>
<comment type="caution">
    <text evidence="7">The sequence shown here is derived from an EMBL/GenBank/DDBJ whole genome shotgun (WGS) entry which is preliminary data.</text>
</comment>
<comment type="similarity">
    <text evidence="1 4">Belongs to the D-isomer specific 2-hydroxyacid dehydrogenase family.</text>
</comment>
<dbReference type="InterPro" id="IPR036291">
    <property type="entry name" value="NAD(P)-bd_dom_sf"/>
</dbReference>
<gene>
    <name evidence="7" type="ORF">HNQ59_001731</name>
</gene>
<proteinExistence type="inferred from homology"/>
<dbReference type="PANTHER" id="PTHR43761">
    <property type="entry name" value="D-ISOMER SPECIFIC 2-HYDROXYACID DEHYDROGENASE FAMILY PROTEIN (AFU_ORTHOLOGUE AFUA_1G13630)"/>
    <property type="match status" value="1"/>
</dbReference>
<protein>
    <submittedName>
        <fullName evidence="7">Glycerate dehydrogenase</fullName>
        <ecNumber evidence="7">1.1.1.29</ecNumber>
    </submittedName>
</protein>
<dbReference type="AlphaFoldDB" id="A0A840MNW3"/>
<feature type="domain" description="D-isomer specific 2-hydroxyacid dehydrogenase NAD-binding" evidence="6">
    <location>
        <begin position="106"/>
        <end position="285"/>
    </location>
</feature>
<keyword evidence="3" id="KW-0520">NAD</keyword>
<evidence type="ECO:0000259" key="5">
    <source>
        <dbReference type="Pfam" id="PF00389"/>
    </source>
</evidence>
<accession>A0A840MNW3</accession>
<evidence type="ECO:0000256" key="3">
    <source>
        <dbReference type="ARBA" id="ARBA00023027"/>
    </source>
</evidence>
<name>A0A840MNW3_9PROT</name>
<evidence type="ECO:0000256" key="2">
    <source>
        <dbReference type="ARBA" id="ARBA00023002"/>
    </source>
</evidence>
<keyword evidence="2 4" id="KW-0560">Oxidoreductase</keyword>
<evidence type="ECO:0000256" key="4">
    <source>
        <dbReference type="RuleBase" id="RU003719"/>
    </source>
</evidence>
<organism evidence="7 8">
    <name type="scientific">Chitinivorax tropicus</name>
    <dbReference type="NCBI Taxonomy" id="714531"/>
    <lineage>
        <taxon>Bacteria</taxon>
        <taxon>Pseudomonadati</taxon>
        <taxon>Pseudomonadota</taxon>
        <taxon>Betaproteobacteria</taxon>
        <taxon>Chitinivorax</taxon>
    </lineage>
</organism>
<dbReference type="CDD" id="cd12162">
    <property type="entry name" value="2-Hacid_dh_4"/>
    <property type="match status" value="1"/>
</dbReference>
<dbReference type="GO" id="GO:0008465">
    <property type="term" value="F:hydroxypyruvate reductase (NADH) activity"/>
    <property type="evidence" value="ECO:0007669"/>
    <property type="project" value="UniProtKB-EC"/>
</dbReference>
<dbReference type="EMBL" id="JACHHY010000009">
    <property type="protein sequence ID" value="MBB5018442.1"/>
    <property type="molecule type" value="Genomic_DNA"/>
</dbReference>
<dbReference type="EC" id="1.1.1.29" evidence="7"/>
<dbReference type="GO" id="GO:0051287">
    <property type="term" value="F:NAD binding"/>
    <property type="evidence" value="ECO:0007669"/>
    <property type="project" value="InterPro"/>
</dbReference>
<dbReference type="Proteomes" id="UP000575898">
    <property type="component" value="Unassembled WGS sequence"/>
</dbReference>
<keyword evidence="8" id="KW-1185">Reference proteome</keyword>
<dbReference type="RefSeq" id="WP_184037730.1">
    <property type="nucleotide sequence ID" value="NZ_JACHHY010000009.1"/>
</dbReference>
<evidence type="ECO:0000313" key="7">
    <source>
        <dbReference type="EMBL" id="MBB5018442.1"/>
    </source>
</evidence>
<feature type="domain" description="D-isomer specific 2-hydroxyacid dehydrogenase catalytic" evidence="5">
    <location>
        <begin position="31"/>
        <end position="312"/>
    </location>
</feature>
<dbReference type="InterPro" id="IPR029753">
    <property type="entry name" value="D-isomer_DH_CS"/>
</dbReference>
<dbReference type="InterPro" id="IPR050418">
    <property type="entry name" value="D-iso_2-hydroxyacid_DH_PdxB"/>
</dbReference>
<dbReference type="Pfam" id="PF00389">
    <property type="entry name" value="2-Hacid_dh"/>
    <property type="match status" value="1"/>
</dbReference>
<evidence type="ECO:0000313" key="8">
    <source>
        <dbReference type="Proteomes" id="UP000575898"/>
    </source>
</evidence>
<sequence>MTCKIVFLDRGSLPATLRAPRFAHEWQDYPQTSPDQVTARLQGAQIAITNKVPITRAMLQALPDLQLIAVAATGVNPIDLAACRDHGVSVCNIRDYARHTVPEHVMMLILALSRNLLAYRQSVDAGEWQQSSQFCLFQHPVRDLADMTIGIFGKGSLGEGVARLAQAFGMQVLFAERKGEAHTRPGYIPFDEVLAQADVISLHLPACDATQHTLSHREFALMKRDALVINTARGSLVDEFALAEALSQHRIGGAGLDVISQEPPRDSNPLLDLRHPNLIITPHCAWLGSGALAELSGQLIGNIESFVAGQPHNLVT</sequence>
<dbReference type="Gene3D" id="3.40.50.720">
    <property type="entry name" value="NAD(P)-binding Rossmann-like Domain"/>
    <property type="match status" value="2"/>
</dbReference>
<dbReference type="SUPFAM" id="SSF52283">
    <property type="entry name" value="Formate/glycerate dehydrogenase catalytic domain-like"/>
    <property type="match status" value="1"/>
</dbReference>
<dbReference type="PANTHER" id="PTHR43761:SF1">
    <property type="entry name" value="D-ISOMER SPECIFIC 2-HYDROXYACID DEHYDROGENASE CATALYTIC DOMAIN-CONTAINING PROTEIN-RELATED"/>
    <property type="match status" value="1"/>
</dbReference>
<evidence type="ECO:0000256" key="1">
    <source>
        <dbReference type="ARBA" id="ARBA00005854"/>
    </source>
</evidence>